<protein>
    <recommendedName>
        <fullName evidence="1">CHAD domain-containing protein</fullName>
    </recommendedName>
</protein>
<dbReference type="PANTHER" id="PTHR39339">
    <property type="entry name" value="SLR1444 PROTEIN"/>
    <property type="match status" value="1"/>
</dbReference>
<keyword evidence="3" id="KW-1185">Reference proteome</keyword>
<dbReference type="KEGG" id="agm:DCE93_06040"/>
<dbReference type="SMART" id="SM00880">
    <property type="entry name" value="CHAD"/>
    <property type="match status" value="1"/>
</dbReference>
<evidence type="ECO:0000259" key="1">
    <source>
        <dbReference type="PROSITE" id="PS51708"/>
    </source>
</evidence>
<evidence type="ECO:0000313" key="2">
    <source>
        <dbReference type="EMBL" id="AWB95273.1"/>
    </source>
</evidence>
<proteinExistence type="predicted"/>
<dbReference type="PROSITE" id="PS51708">
    <property type="entry name" value="CHAD"/>
    <property type="match status" value="1"/>
</dbReference>
<dbReference type="Gene3D" id="1.40.20.10">
    <property type="entry name" value="CHAD domain"/>
    <property type="match status" value="1"/>
</dbReference>
<dbReference type="AlphaFoldDB" id="A0A2S0WVB4"/>
<accession>A0A2S0WVB4</accession>
<dbReference type="Pfam" id="PF05235">
    <property type="entry name" value="CHAD"/>
    <property type="match status" value="1"/>
</dbReference>
<evidence type="ECO:0000313" key="3">
    <source>
        <dbReference type="Proteomes" id="UP000244729"/>
    </source>
</evidence>
<sequence length="336" mass="37311">MSPGTEQRLRSVEANRPKVGLLRHGRAYDGAMGGVDRDCDAGTAVLAALSAISRRLDELESPALADDPDAVHQLRTHVRRLRSVLAAYEPLFDAAVVRALRRRYRELGRELGTVRDLEVRLQAARRSLEKAREAGDLDPAELEVSRARLIDEDVEAHRLAHARFVDRQRMPRATERRTALTEFLTETPLMPEADEPARPVLARLLEREARRAVRRASRASASSDLERLHAARKAGRRLRYVAEAVIDEPVALFGDAAQELADAGKALHDVLGDHRDQMLFAEYMRRAAAHAAHAGGPAHALEQLDPAADEPLADRPPGFDHAVRALRRAARSWSSR</sequence>
<dbReference type="EMBL" id="CP028913">
    <property type="protein sequence ID" value="AWB95273.1"/>
    <property type="molecule type" value="Genomic_DNA"/>
</dbReference>
<organism evidence="2 3">
    <name type="scientific">Agromyces badenianii</name>
    <dbReference type="NCBI Taxonomy" id="2080742"/>
    <lineage>
        <taxon>Bacteria</taxon>
        <taxon>Bacillati</taxon>
        <taxon>Actinomycetota</taxon>
        <taxon>Actinomycetes</taxon>
        <taxon>Micrococcales</taxon>
        <taxon>Microbacteriaceae</taxon>
        <taxon>Agromyces</taxon>
    </lineage>
</organism>
<reference evidence="2 3" key="1">
    <citation type="submission" date="2018-04" db="EMBL/GenBank/DDBJ databases">
        <authorList>
            <person name="Li J."/>
        </authorList>
    </citation>
    <scope>NUCLEOTIDE SEQUENCE [LARGE SCALE GENOMIC DNA]</scope>
    <source>
        <strain evidence="3">30A</strain>
    </source>
</reference>
<dbReference type="OrthoDB" id="9777271at2"/>
<dbReference type="PANTHER" id="PTHR39339:SF1">
    <property type="entry name" value="CHAD DOMAIN-CONTAINING PROTEIN"/>
    <property type="match status" value="1"/>
</dbReference>
<feature type="domain" description="CHAD" evidence="1">
    <location>
        <begin position="38"/>
        <end position="331"/>
    </location>
</feature>
<dbReference type="InterPro" id="IPR007899">
    <property type="entry name" value="CHAD_dom"/>
</dbReference>
<gene>
    <name evidence="2" type="ORF">DCE93_06040</name>
</gene>
<dbReference type="InterPro" id="IPR038186">
    <property type="entry name" value="CHAD_dom_sf"/>
</dbReference>
<dbReference type="Proteomes" id="UP000244729">
    <property type="component" value="Chromosome"/>
</dbReference>
<name>A0A2S0WVB4_9MICO</name>